<sequence length="75" mass="8395">MYAEFELLDKDGVKVSLAADNVEYIKQDGAALTPDDQGTLWFNVVKPAGQYVFEVKTKAGEEYLAILDWEPDPMP</sequence>
<keyword evidence="2" id="KW-1185">Reference proteome</keyword>
<dbReference type="Proteomes" id="UP001177023">
    <property type="component" value="Unassembled WGS sequence"/>
</dbReference>
<feature type="non-terminal residue" evidence="1">
    <location>
        <position position="75"/>
    </location>
</feature>
<organism evidence="1 2">
    <name type="scientific">Mesorhabditis spiculigera</name>
    <dbReference type="NCBI Taxonomy" id="96644"/>
    <lineage>
        <taxon>Eukaryota</taxon>
        <taxon>Metazoa</taxon>
        <taxon>Ecdysozoa</taxon>
        <taxon>Nematoda</taxon>
        <taxon>Chromadorea</taxon>
        <taxon>Rhabditida</taxon>
        <taxon>Rhabditina</taxon>
        <taxon>Rhabditomorpha</taxon>
        <taxon>Rhabditoidea</taxon>
        <taxon>Rhabditidae</taxon>
        <taxon>Mesorhabditinae</taxon>
        <taxon>Mesorhabditis</taxon>
    </lineage>
</organism>
<name>A0AA36FXQ0_9BILA</name>
<proteinExistence type="predicted"/>
<dbReference type="EMBL" id="CATQJA010002525">
    <property type="protein sequence ID" value="CAJ0571031.1"/>
    <property type="molecule type" value="Genomic_DNA"/>
</dbReference>
<evidence type="ECO:0000313" key="1">
    <source>
        <dbReference type="EMBL" id="CAJ0571031.1"/>
    </source>
</evidence>
<comment type="caution">
    <text evidence="1">The sequence shown here is derived from an EMBL/GenBank/DDBJ whole genome shotgun (WGS) entry which is preliminary data.</text>
</comment>
<accession>A0AA36FXQ0</accession>
<reference evidence="1" key="1">
    <citation type="submission" date="2023-06" db="EMBL/GenBank/DDBJ databases">
        <authorList>
            <person name="Delattre M."/>
        </authorList>
    </citation>
    <scope>NUCLEOTIDE SEQUENCE</scope>
    <source>
        <strain evidence="1">AF72</strain>
    </source>
</reference>
<dbReference type="AlphaFoldDB" id="A0AA36FXQ0"/>
<evidence type="ECO:0000313" key="2">
    <source>
        <dbReference type="Proteomes" id="UP001177023"/>
    </source>
</evidence>
<protein>
    <submittedName>
        <fullName evidence="1">Uncharacterized protein</fullName>
    </submittedName>
</protein>
<gene>
    <name evidence="1" type="ORF">MSPICULIGERA_LOCUS9458</name>
</gene>